<dbReference type="Proteomes" id="UP000698028">
    <property type="component" value="Unassembled WGS sequence"/>
</dbReference>
<dbReference type="Pfam" id="PF00933">
    <property type="entry name" value="Glyco_hydro_3"/>
    <property type="match status" value="1"/>
</dbReference>
<reference evidence="3 4" key="1">
    <citation type="submission" date="2021-07" db="EMBL/GenBank/DDBJ databases">
        <title>The draft genome sequence of Sphingomicrobium sp. B8.</title>
        <authorList>
            <person name="Mu L."/>
        </authorList>
    </citation>
    <scope>NUCLEOTIDE SEQUENCE [LARGE SCALE GENOMIC DNA]</scope>
    <source>
        <strain evidence="3 4">B8</strain>
    </source>
</reference>
<dbReference type="EMBL" id="JAHVAH010000001">
    <property type="protein sequence ID" value="MBW0143824.1"/>
    <property type="molecule type" value="Genomic_DNA"/>
</dbReference>
<feature type="domain" description="Glycoside hydrolase family 3 C-terminal" evidence="2">
    <location>
        <begin position="396"/>
        <end position="595"/>
    </location>
</feature>
<evidence type="ECO:0000313" key="3">
    <source>
        <dbReference type="EMBL" id="MBW0143824.1"/>
    </source>
</evidence>
<dbReference type="PANTHER" id="PTHR30620:SF77">
    <property type="entry name" value="LYSOSOMAL BETA GLUCOSIDASE-LIKE"/>
    <property type="match status" value="1"/>
</dbReference>
<dbReference type="PANTHER" id="PTHR30620">
    <property type="entry name" value="PERIPLASMIC BETA-GLUCOSIDASE-RELATED"/>
    <property type="match status" value="1"/>
</dbReference>
<gene>
    <name evidence="3" type="ORF">KTQ36_00740</name>
</gene>
<accession>A0ABS6V2Q3</accession>
<name>A0ABS6V2Q3_9SPHN</name>
<dbReference type="InterPro" id="IPR002772">
    <property type="entry name" value="Glyco_hydro_3_C"/>
</dbReference>
<proteinExistence type="predicted"/>
<dbReference type="Pfam" id="PF01915">
    <property type="entry name" value="Glyco_hydro_3_C"/>
    <property type="match status" value="1"/>
</dbReference>
<comment type="caution">
    <text evidence="3">The sequence shown here is derived from an EMBL/GenBank/DDBJ whole genome shotgun (WGS) entry which is preliminary data.</text>
</comment>
<sequence>MEPTAPVVVDQRAAEDAVIADIVSRMSLERKVAQLIQPQINSFTAEDMERYRFGSYLNGGNGGPYGDEFAEGPEWLRLADEMWDASTRPLEGDEPVIPTMWGTDAVHGHTNVVRATIFPHNIALGATHDPNLVRLIGAATATEIEVTGIDWNFSPTVAVARDDRWGRTYESYSEDPRLVARMGAALVEGLQGKPGDEDWLRRGRVVATAKHFFGDGGTAQGVDQGEVKGDIAALKAIHAVPYPAAIDAGVQSIMASFNSINGKKMHGHKELLDDYLRGELGFDGLVVGDWNGHGQVAGCTVTDCAQAINAGLDIYMVPDDWKGLMDTLTAQVGDGTVSMARIDEAVSRVLRVKYRAGLLDENALKPSARPNAGEWEKLGFAPHRAVAREAVAKSQVILKNDGVLPIKDGADILVAGKAADSIAQASGGWTLTWQGGGELTNANFPGATSIWAGIEEAASAAGGSATYAPDGNYADEPDVAIVVFGEEPYAEFAGDRKNLAFPDEEGLNLLRKFDAAGIPTVAVFLSGRPLWMNREMNASNAFVASWLPGSEGAGVADILFGKREATGKLSFSWPATCEGNPLNGPEGALFAFGYGRSLDDASPTPMLDENCAALTEGAAADWYVNGRLADGVLANTATGKLDNLRGTAGGITATGLDRNAQEDARQIRFAPGASFDLQQQGGSSGIGYRIAYEVLERPTAPVVMRVGGETVDITHQLSVAAGKGWREMIVTEACAADLGPSIGFASQGAFTMRIGTVVREEFAQGTDCSF</sequence>
<protein>
    <submittedName>
        <fullName evidence="3">Exo 1,3/1,4-beta-D-glucan glucohydrolase</fullName>
    </submittedName>
</protein>
<keyword evidence="4" id="KW-1185">Reference proteome</keyword>
<evidence type="ECO:0000313" key="4">
    <source>
        <dbReference type="Proteomes" id="UP000698028"/>
    </source>
</evidence>
<evidence type="ECO:0000259" key="2">
    <source>
        <dbReference type="Pfam" id="PF01915"/>
    </source>
</evidence>
<dbReference type="InterPro" id="IPR001764">
    <property type="entry name" value="Glyco_hydro_3_N"/>
</dbReference>
<organism evidence="3 4">
    <name type="scientific">Sphingomicrobium clamense</name>
    <dbReference type="NCBI Taxonomy" id="2851013"/>
    <lineage>
        <taxon>Bacteria</taxon>
        <taxon>Pseudomonadati</taxon>
        <taxon>Pseudomonadota</taxon>
        <taxon>Alphaproteobacteria</taxon>
        <taxon>Sphingomonadales</taxon>
        <taxon>Sphingomonadaceae</taxon>
        <taxon>Sphingomicrobium</taxon>
    </lineage>
</organism>
<evidence type="ECO:0000259" key="1">
    <source>
        <dbReference type="Pfam" id="PF00933"/>
    </source>
</evidence>
<feature type="domain" description="Glycoside hydrolase family 3 N-terminal" evidence="1">
    <location>
        <begin position="28"/>
        <end position="352"/>
    </location>
</feature>
<dbReference type="InterPro" id="IPR051915">
    <property type="entry name" value="Cellulose_Degrad_GH3"/>
</dbReference>